<dbReference type="PROSITE" id="PS50076">
    <property type="entry name" value="DNAJ_2"/>
    <property type="match status" value="1"/>
</dbReference>
<feature type="domain" description="J" evidence="5">
    <location>
        <begin position="6"/>
        <end position="78"/>
    </location>
</feature>
<dbReference type="GO" id="GO:0051259">
    <property type="term" value="P:protein complex oligomerization"/>
    <property type="evidence" value="ECO:0007669"/>
    <property type="project" value="InterPro"/>
</dbReference>
<keyword evidence="2 4" id="KW-0143">Chaperone</keyword>
<dbReference type="SUPFAM" id="SSF47144">
    <property type="entry name" value="HSC20 (HSCB), C-terminal oligomerisation domain"/>
    <property type="match status" value="1"/>
</dbReference>
<dbReference type="PANTHER" id="PTHR14021">
    <property type="entry name" value="IRON-SULFUR CLUSTER CO-CHAPERONE PROTEIN HSCB"/>
    <property type="match status" value="1"/>
</dbReference>
<evidence type="ECO:0000256" key="1">
    <source>
        <dbReference type="ARBA" id="ARBA00010476"/>
    </source>
</evidence>
<keyword evidence="7" id="KW-1185">Reference proteome</keyword>
<evidence type="ECO:0000259" key="5">
    <source>
        <dbReference type="PROSITE" id="PS50076"/>
    </source>
</evidence>
<evidence type="ECO:0000256" key="2">
    <source>
        <dbReference type="ARBA" id="ARBA00023186"/>
    </source>
</evidence>
<dbReference type="Proteomes" id="UP000196138">
    <property type="component" value="Chromosome"/>
</dbReference>
<dbReference type="PANTHER" id="PTHR14021:SF15">
    <property type="entry name" value="IRON-SULFUR CLUSTER CO-CHAPERONE PROTEIN HSCB"/>
    <property type="match status" value="1"/>
</dbReference>
<dbReference type="InterPro" id="IPR004640">
    <property type="entry name" value="HscB"/>
</dbReference>
<dbReference type="Gene3D" id="1.20.1280.20">
    <property type="entry name" value="HscB, C-terminal domain"/>
    <property type="match status" value="1"/>
</dbReference>
<dbReference type="SMART" id="SM00271">
    <property type="entry name" value="DnaJ"/>
    <property type="match status" value="1"/>
</dbReference>
<dbReference type="InterPro" id="IPR036386">
    <property type="entry name" value="HscB_C_sf"/>
</dbReference>
<dbReference type="KEGG" id="cser:CCO03_13140"/>
<accession>A0A1Y0EQH7</accession>
<comment type="subunit">
    <text evidence="4">Interacts with HscA and stimulates its ATPase activity.</text>
</comment>
<comment type="function">
    <text evidence="3 4">Co-chaperone involved in the maturation of iron-sulfur cluster-containing proteins. Seems to help targeting proteins to be folded toward HscA.</text>
</comment>
<dbReference type="EMBL" id="CP021455">
    <property type="protein sequence ID" value="ARU05502.1"/>
    <property type="molecule type" value="Genomic_DNA"/>
</dbReference>
<dbReference type="NCBIfam" id="TIGR00714">
    <property type="entry name" value="hscB"/>
    <property type="match status" value="1"/>
</dbReference>
<name>A0A1Y0EQH7_9BURK</name>
<dbReference type="GO" id="GO:1990230">
    <property type="term" value="C:iron-sulfur cluster transfer complex"/>
    <property type="evidence" value="ECO:0007669"/>
    <property type="project" value="TreeGrafter"/>
</dbReference>
<evidence type="ECO:0000313" key="7">
    <source>
        <dbReference type="Proteomes" id="UP000196138"/>
    </source>
</evidence>
<evidence type="ECO:0000313" key="6">
    <source>
        <dbReference type="EMBL" id="ARU05502.1"/>
    </source>
</evidence>
<dbReference type="Pfam" id="PF07743">
    <property type="entry name" value="HSCB_C"/>
    <property type="match status" value="1"/>
</dbReference>
<protein>
    <recommendedName>
        <fullName evidence="4">Co-chaperone protein HscB homolog</fullName>
    </recommendedName>
</protein>
<dbReference type="RefSeq" id="WP_087281729.1">
    <property type="nucleotide sequence ID" value="NZ_CP021455.1"/>
</dbReference>
<reference evidence="6 7" key="1">
    <citation type="submission" date="2017-05" db="EMBL/GenBank/DDBJ databases">
        <authorList>
            <person name="Song R."/>
            <person name="Chenine A.L."/>
            <person name="Ruprecht R.M."/>
        </authorList>
    </citation>
    <scope>NUCLEOTIDE SEQUENCE [LARGE SCALE GENOMIC DNA]</scope>
    <source>
        <strain evidence="6 7">DSM 26136</strain>
    </source>
</reference>
<comment type="similarity">
    <text evidence="1 4">Belongs to the HscB family.</text>
</comment>
<dbReference type="SUPFAM" id="SSF46565">
    <property type="entry name" value="Chaperone J-domain"/>
    <property type="match status" value="1"/>
</dbReference>
<dbReference type="GO" id="GO:0044571">
    <property type="term" value="P:[2Fe-2S] cluster assembly"/>
    <property type="evidence" value="ECO:0007669"/>
    <property type="project" value="InterPro"/>
</dbReference>
<dbReference type="AlphaFoldDB" id="A0A1Y0EQH7"/>
<organism evidence="6 7">
    <name type="scientific">Comamonas serinivorans</name>
    <dbReference type="NCBI Taxonomy" id="1082851"/>
    <lineage>
        <taxon>Bacteria</taxon>
        <taxon>Pseudomonadati</taxon>
        <taxon>Pseudomonadota</taxon>
        <taxon>Betaproteobacteria</taxon>
        <taxon>Burkholderiales</taxon>
        <taxon>Comamonadaceae</taxon>
        <taxon>Comamonas</taxon>
    </lineage>
</organism>
<dbReference type="HAMAP" id="MF_00682">
    <property type="entry name" value="HscB"/>
    <property type="match status" value="1"/>
</dbReference>
<dbReference type="Gene3D" id="1.10.287.110">
    <property type="entry name" value="DnaJ domain"/>
    <property type="match status" value="1"/>
</dbReference>
<dbReference type="GO" id="GO:0006457">
    <property type="term" value="P:protein folding"/>
    <property type="evidence" value="ECO:0007669"/>
    <property type="project" value="UniProtKB-UniRule"/>
</dbReference>
<dbReference type="InterPro" id="IPR036869">
    <property type="entry name" value="J_dom_sf"/>
</dbReference>
<proteinExistence type="inferred from homology"/>
<dbReference type="InterPro" id="IPR009073">
    <property type="entry name" value="HscB_oligo_C"/>
</dbReference>
<dbReference type="InterPro" id="IPR001623">
    <property type="entry name" value="DnaJ_domain"/>
</dbReference>
<evidence type="ECO:0000256" key="3">
    <source>
        <dbReference type="ARBA" id="ARBA00025596"/>
    </source>
</evidence>
<dbReference type="GO" id="GO:0051087">
    <property type="term" value="F:protein-folding chaperone binding"/>
    <property type="evidence" value="ECO:0007669"/>
    <property type="project" value="InterPro"/>
</dbReference>
<dbReference type="OrthoDB" id="287587at2"/>
<gene>
    <name evidence="4" type="primary">hscB</name>
    <name evidence="6" type="ORF">CCO03_13140</name>
</gene>
<sequence length="176" mass="19594">MNLQSNDFELFGLPERFTQDVQAIDARWKALQRETHPDRFAAQGAAAQRVAMQWSVRVNEAHQRLKDPQRRAAYLCELHGAAIDAEHNTAMPPAFLMQQMSWREALDDAESAAAVQEIAAEVEQTRAGVLAQLAGLLDEASDYPAAAAQVRVLMFLDKFLRDLRGRAHTLAQAARA</sequence>
<dbReference type="GO" id="GO:0001671">
    <property type="term" value="F:ATPase activator activity"/>
    <property type="evidence" value="ECO:0007669"/>
    <property type="project" value="InterPro"/>
</dbReference>
<evidence type="ECO:0000256" key="4">
    <source>
        <dbReference type="HAMAP-Rule" id="MF_00682"/>
    </source>
</evidence>